<organism evidence="1 2">
    <name type="scientific">Trifolium pratense</name>
    <name type="common">Red clover</name>
    <dbReference type="NCBI Taxonomy" id="57577"/>
    <lineage>
        <taxon>Eukaryota</taxon>
        <taxon>Viridiplantae</taxon>
        <taxon>Streptophyta</taxon>
        <taxon>Embryophyta</taxon>
        <taxon>Tracheophyta</taxon>
        <taxon>Spermatophyta</taxon>
        <taxon>Magnoliopsida</taxon>
        <taxon>eudicotyledons</taxon>
        <taxon>Gunneridae</taxon>
        <taxon>Pentapetalae</taxon>
        <taxon>rosids</taxon>
        <taxon>fabids</taxon>
        <taxon>Fabales</taxon>
        <taxon>Fabaceae</taxon>
        <taxon>Papilionoideae</taxon>
        <taxon>50 kb inversion clade</taxon>
        <taxon>NPAAA clade</taxon>
        <taxon>Hologalegina</taxon>
        <taxon>IRL clade</taxon>
        <taxon>Trifolieae</taxon>
        <taxon>Trifolium</taxon>
    </lineage>
</organism>
<reference evidence="1 2" key="1">
    <citation type="journal article" date="2014" name="Am. J. Bot.">
        <title>Genome assembly and annotation for red clover (Trifolium pratense; Fabaceae).</title>
        <authorList>
            <person name="Istvanek J."/>
            <person name="Jaros M."/>
            <person name="Krenek A."/>
            <person name="Repkova J."/>
        </authorList>
    </citation>
    <scope>NUCLEOTIDE SEQUENCE [LARGE SCALE GENOMIC DNA]</scope>
    <source>
        <strain evidence="2">cv. Tatra</strain>
        <tissue evidence="1">Young leaves</tissue>
    </source>
</reference>
<evidence type="ECO:0000313" key="2">
    <source>
        <dbReference type="Proteomes" id="UP000236291"/>
    </source>
</evidence>
<dbReference type="EMBL" id="ASHM01055512">
    <property type="protein sequence ID" value="PNX88070.1"/>
    <property type="molecule type" value="Genomic_DNA"/>
</dbReference>
<reference evidence="1 2" key="2">
    <citation type="journal article" date="2017" name="Front. Plant Sci.">
        <title>Gene Classification and Mining of Molecular Markers Useful in Red Clover (Trifolium pratense) Breeding.</title>
        <authorList>
            <person name="Istvanek J."/>
            <person name="Dluhosova J."/>
            <person name="Dluhos P."/>
            <person name="Patkova L."/>
            <person name="Nedelnik J."/>
            <person name="Repkova J."/>
        </authorList>
    </citation>
    <scope>NUCLEOTIDE SEQUENCE [LARGE SCALE GENOMIC DNA]</scope>
    <source>
        <strain evidence="2">cv. Tatra</strain>
        <tissue evidence="1">Young leaves</tissue>
    </source>
</reference>
<name>A0A2K3MBB4_TRIPR</name>
<sequence>MSQQFNGSVVARKLNCDMVMVQIRGEGVEEIEVARFGSGKLEVGETIMIFGHPWHFLLRGWLVGHNIYTCVDNPEFDLNDKVTCRKYFNDSLPEPPICRIMGHVWNDDIFNWAGDDPTDTRGFSFEKKLLANCPIIHAAGMICRYICVWYQGFCGMHV</sequence>
<dbReference type="Proteomes" id="UP000236291">
    <property type="component" value="Unassembled WGS sequence"/>
</dbReference>
<comment type="caution">
    <text evidence="1">The sequence shown here is derived from an EMBL/GenBank/DDBJ whole genome shotgun (WGS) entry which is preliminary data.</text>
</comment>
<dbReference type="AlphaFoldDB" id="A0A2K3MBB4"/>
<gene>
    <name evidence="1" type="ORF">L195_g044170</name>
</gene>
<proteinExistence type="predicted"/>
<accession>A0A2K3MBB4</accession>
<evidence type="ECO:0000313" key="1">
    <source>
        <dbReference type="EMBL" id="PNX88070.1"/>
    </source>
</evidence>
<protein>
    <submittedName>
        <fullName evidence="1">Uncharacterized protein</fullName>
    </submittedName>
</protein>